<feature type="domain" description="FAD-binding PCMH-type" evidence="6">
    <location>
        <begin position="1"/>
        <end position="105"/>
    </location>
</feature>
<protein>
    <submittedName>
        <fullName evidence="7">FAD-binding PCMH-type domain-containing protein</fullName>
    </submittedName>
</protein>
<organism evidence="7 8">
    <name type="scientific">Haematococcus lacustris</name>
    <name type="common">Green alga</name>
    <name type="synonym">Haematococcus pluvialis</name>
    <dbReference type="NCBI Taxonomy" id="44745"/>
    <lineage>
        <taxon>Eukaryota</taxon>
        <taxon>Viridiplantae</taxon>
        <taxon>Chlorophyta</taxon>
        <taxon>core chlorophytes</taxon>
        <taxon>Chlorophyceae</taxon>
        <taxon>CS clade</taxon>
        <taxon>Chlamydomonadales</taxon>
        <taxon>Haematococcaceae</taxon>
        <taxon>Haematococcus</taxon>
    </lineage>
</organism>
<evidence type="ECO:0000259" key="6">
    <source>
        <dbReference type="PROSITE" id="PS51387"/>
    </source>
</evidence>
<evidence type="ECO:0000256" key="2">
    <source>
        <dbReference type="ARBA" id="ARBA00005466"/>
    </source>
</evidence>
<dbReference type="Proteomes" id="UP000485058">
    <property type="component" value="Unassembled WGS sequence"/>
</dbReference>
<comment type="cofactor">
    <cofactor evidence="1">
        <name>FAD</name>
        <dbReference type="ChEBI" id="CHEBI:57692"/>
    </cofactor>
</comment>
<dbReference type="EMBL" id="BLLF01001513">
    <property type="protein sequence ID" value="GFH19738.1"/>
    <property type="molecule type" value="Genomic_DNA"/>
</dbReference>
<evidence type="ECO:0000256" key="3">
    <source>
        <dbReference type="ARBA" id="ARBA00022630"/>
    </source>
</evidence>
<sequence>VSVDPQRRTAVLGPGVTTRQLREATAAYGLHFPGGHISDVGCSGFILGGGNGWGVTQWGAAVDNVNSFEAVLPLPDILTGSLGPGDGCGAQAVAGRAGGSLGLVQ</sequence>
<dbReference type="PANTHER" id="PTHR42973">
    <property type="entry name" value="BINDING OXIDOREDUCTASE, PUTATIVE (AFU_ORTHOLOGUE AFUA_1G17690)-RELATED"/>
    <property type="match status" value="1"/>
</dbReference>
<dbReference type="InterPro" id="IPR016166">
    <property type="entry name" value="FAD-bd_PCMH"/>
</dbReference>
<keyword evidence="8" id="KW-1185">Reference proteome</keyword>
<dbReference type="GO" id="GO:0016491">
    <property type="term" value="F:oxidoreductase activity"/>
    <property type="evidence" value="ECO:0007669"/>
    <property type="project" value="UniProtKB-KW"/>
</dbReference>
<comment type="similarity">
    <text evidence="2">Belongs to the oxygen-dependent FAD-linked oxidoreductase family.</text>
</comment>
<dbReference type="InterPro" id="IPR050416">
    <property type="entry name" value="FAD-linked_Oxidoreductase"/>
</dbReference>
<accession>A0A699ZMK5</accession>
<keyword evidence="4" id="KW-0274">FAD</keyword>
<reference evidence="7 8" key="1">
    <citation type="submission" date="2020-02" db="EMBL/GenBank/DDBJ databases">
        <title>Draft genome sequence of Haematococcus lacustris strain NIES-144.</title>
        <authorList>
            <person name="Morimoto D."/>
            <person name="Nakagawa S."/>
            <person name="Yoshida T."/>
            <person name="Sawayama S."/>
        </authorList>
    </citation>
    <scope>NUCLEOTIDE SEQUENCE [LARGE SCALE GENOMIC DNA]</scope>
    <source>
        <strain evidence="7 8">NIES-144</strain>
    </source>
</reference>
<proteinExistence type="inferred from homology"/>
<comment type="caution">
    <text evidence="7">The sequence shown here is derived from an EMBL/GenBank/DDBJ whole genome shotgun (WGS) entry which is preliminary data.</text>
</comment>
<evidence type="ECO:0000313" key="7">
    <source>
        <dbReference type="EMBL" id="GFH19738.1"/>
    </source>
</evidence>
<name>A0A699ZMK5_HAELA</name>
<evidence type="ECO:0000256" key="1">
    <source>
        <dbReference type="ARBA" id="ARBA00001974"/>
    </source>
</evidence>
<evidence type="ECO:0000256" key="4">
    <source>
        <dbReference type="ARBA" id="ARBA00022827"/>
    </source>
</evidence>
<dbReference type="InterPro" id="IPR006094">
    <property type="entry name" value="Oxid_FAD_bind_N"/>
</dbReference>
<dbReference type="SUPFAM" id="SSF56176">
    <property type="entry name" value="FAD-binding/transporter-associated domain-like"/>
    <property type="match status" value="1"/>
</dbReference>
<dbReference type="Pfam" id="PF01565">
    <property type="entry name" value="FAD_binding_4"/>
    <property type="match status" value="1"/>
</dbReference>
<dbReference type="InterPro" id="IPR016169">
    <property type="entry name" value="FAD-bd_PCMH_sub2"/>
</dbReference>
<evidence type="ECO:0000313" key="8">
    <source>
        <dbReference type="Proteomes" id="UP000485058"/>
    </source>
</evidence>
<dbReference type="PROSITE" id="PS51387">
    <property type="entry name" value="FAD_PCMH"/>
    <property type="match status" value="1"/>
</dbReference>
<keyword evidence="5" id="KW-0560">Oxidoreductase</keyword>
<dbReference type="PANTHER" id="PTHR42973:SF39">
    <property type="entry name" value="FAD-BINDING PCMH-TYPE DOMAIN-CONTAINING PROTEIN"/>
    <property type="match status" value="1"/>
</dbReference>
<dbReference type="Gene3D" id="3.30.465.10">
    <property type="match status" value="1"/>
</dbReference>
<dbReference type="InterPro" id="IPR036318">
    <property type="entry name" value="FAD-bd_PCMH-like_sf"/>
</dbReference>
<dbReference type="GO" id="GO:0071949">
    <property type="term" value="F:FAD binding"/>
    <property type="evidence" value="ECO:0007669"/>
    <property type="project" value="InterPro"/>
</dbReference>
<feature type="non-terminal residue" evidence="7">
    <location>
        <position position="1"/>
    </location>
</feature>
<dbReference type="AlphaFoldDB" id="A0A699ZMK5"/>
<gene>
    <name evidence="7" type="ORF">HaLaN_16741</name>
</gene>
<keyword evidence="3" id="KW-0285">Flavoprotein</keyword>
<evidence type="ECO:0000256" key="5">
    <source>
        <dbReference type="ARBA" id="ARBA00023002"/>
    </source>
</evidence>